<dbReference type="AlphaFoldDB" id="D1BBV8"/>
<dbReference type="STRING" id="446469.Sked_29770"/>
<organism evidence="1 2">
    <name type="scientific">Sanguibacter keddieii (strain ATCC 51767 / DSM 10542 / NCFB 3025 / ST-74)</name>
    <dbReference type="NCBI Taxonomy" id="446469"/>
    <lineage>
        <taxon>Bacteria</taxon>
        <taxon>Bacillati</taxon>
        <taxon>Actinomycetota</taxon>
        <taxon>Actinomycetes</taxon>
        <taxon>Micrococcales</taxon>
        <taxon>Sanguibacteraceae</taxon>
        <taxon>Sanguibacter</taxon>
    </lineage>
</organism>
<keyword evidence="2" id="KW-1185">Reference proteome</keyword>
<dbReference type="OrthoDB" id="5517693at2"/>
<evidence type="ECO:0008006" key="3">
    <source>
        <dbReference type="Google" id="ProtNLM"/>
    </source>
</evidence>
<sequence>MDLATLEAVRAVAARLPVVTAADVARRGLDGMDLRAACLAGELVRIRFGAYTSARTWASLDALEQYRLRVLAAGRAFKDPIFSHDSAAALWRLPRVGAWPAGIHVSAPEGRGARSVPSVRRHAVSVAPSTEQVEGLRTTTAARTVVDIGRSWSFSAALSAADHVLHTGLASAEELRGELQAIGTSPGSRRARRVVLSSDGRAESVGESLSRARMTELGLAAPVLQHEVVDGQGTIGRVDFWWPGLGLVGEFDGRLKYRVHGIGDRRLVEERVWAD</sequence>
<proteinExistence type="predicted"/>
<evidence type="ECO:0000313" key="2">
    <source>
        <dbReference type="Proteomes" id="UP000000322"/>
    </source>
</evidence>
<dbReference type="EMBL" id="CP001819">
    <property type="protein sequence ID" value="ACZ22879.1"/>
    <property type="molecule type" value="Genomic_DNA"/>
</dbReference>
<dbReference type="HOGENOM" id="CLU_052626_4_0_11"/>
<evidence type="ECO:0000313" key="1">
    <source>
        <dbReference type="EMBL" id="ACZ22879.1"/>
    </source>
</evidence>
<dbReference type="eggNOG" id="COG5340">
    <property type="taxonomic scope" value="Bacteria"/>
</dbReference>
<dbReference type="Proteomes" id="UP000000322">
    <property type="component" value="Chromosome"/>
</dbReference>
<gene>
    <name evidence="1" type="ordered locus">Sked_29770</name>
</gene>
<dbReference type="RefSeq" id="WP_012867947.1">
    <property type="nucleotide sequence ID" value="NC_013521.1"/>
</dbReference>
<dbReference type="KEGG" id="ske:Sked_29770"/>
<protein>
    <recommendedName>
        <fullName evidence="3">Transcriptional regulator, AbiEi antitoxin, Type IV TA system</fullName>
    </recommendedName>
</protein>
<accession>D1BBV8</accession>
<reference evidence="1 2" key="1">
    <citation type="journal article" date="2009" name="Stand. Genomic Sci.">
        <title>Complete genome sequence of Sanguibacter keddieii type strain (ST-74).</title>
        <authorList>
            <person name="Ivanova N."/>
            <person name="Sikorski J."/>
            <person name="Sims D."/>
            <person name="Brettin T."/>
            <person name="Detter J.C."/>
            <person name="Han C."/>
            <person name="Lapidus A."/>
            <person name="Copeland A."/>
            <person name="Glavina Del Rio T."/>
            <person name="Nolan M."/>
            <person name="Chen F."/>
            <person name="Lucas S."/>
            <person name="Tice H."/>
            <person name="Cheng J.F."/>
            <person name="Bruce D."/>
            <person name="Goodwin L."/>
            <person name="Pitluck S."/>
            <person name="Pati A."/>
            <person name="Mavromatis K."/>
            <person name="Chen A."/>
            <person name="Palaniappan K."/>
            <person name="D'haeseleer P."/>
            <person name="Chain P."/>
            <person name="Bristow J."/>
            <person name="Eisen J.A."/>
            <person name="Markowitz V."/>
            <person name="Hugenholtz P."/>
            <person name="Goker M."/>
            <person name="Pukall R."/>
            <person name="Klenk H.P."/>
            <person name="Kyrpides N.C."/>
        </authorList>
    </citation>
    <scope>NUCLEOTIDE SEQUENCE [LARGE SCALE GENOMIC DNA]</scope>
    <source>
        <strain evidence="2">ATCC 51767 / DSM 10542 / NCFB 3025 / ST-74</strain>
    </source>
</reference>
<name>D1BBV8_SANKS</name>